<feature type="chain" id="PRO_5035836640" evidence="1">
    <location>
        <begin position="20"/>
        <end position="94"/>
    </location>
</feature>
<dbReference type="AlphaFoldDB" id="A0A8S9YAC3"/>
<evidence type="ECO:0000313" key="3">
    <source>
        <dbReference type="Proteomes" id="UP000466442"/>
    </source>
</evidence>
<reference evidence="2" key="1">
    <citation type="journal article" date="2021" name="Mol. Ecol. Resour.">
        <title>Apolygus lucorum genome provides insights into omnivorousness and mesophyll feeding.</title>
        <authorList>
            <person name="Liu Y."/>
            <person name="Liu H."/>
            <person name="Wang H."/>
            <person name="Huang T."/>
            <person name="Liu B."/>
            <person name="Yang B."/>
            <person name="Yin L."/>
            <person name="Li B."/>
            <person name="Zhang Y."/>
            <person name="Zhang S."/>
            <person name="Jiang F."/>
            <person name="Zhang X."/>
            <person name="Ren Y."/>
            <person name="Wang B."/>
            <person name="Wang S."/>
            <person name="Lu Y."/>
            <person name="Wu K."/>
            <person name="Fan W."/>
            <person name="Wang G."/>
        </authorList>
    </citation>
    <scope>NUCLEOTIDE SEQUENCE</scope>
    <source>
        <strain evidence="2">12Hb</strain>
    </source>
</reference>
<keyword evidence="1" id="KW-0732">Signal</keyword>
<organism evidence="2 3">
    <name type="scientific">Apolygus lucorum</name>
    <name type="common">Small green plant bug</name>
    <name type="synonym">Lygocoris lucorum</name>
    <dbReference type="NCBI Taxonomy" id="248454"/>
    <lineage>
        <taxon>Eukaryota</taxon>
        <taxon>Metazoa</taxon>
        <taxon>Ecdysozoa</taxon>
        <taxon>Arthropoda</taxon>
        <taxon>Hexapoda</taxon>
        <taxon>Insecta</taxon>
        <taxon>Pterygota</taxon>
        <taxon>Neoptera</taxon>
        <taxon>Paraneoptera</taxon>
        <taxon>Hemiptera</taxon>
        <taxon>Heteroptera</taxon>
        <taxon>Panheteroptera</taxon>
        <taxon>Cimicomorpha</taxon>
        <taxon>Miridae</taxon>
        <taxon>Mirini</taxon>
        <taxon>Apolygus</taxon>
    </lineage>
</organism>
<feature type="signal peptide" evidence="1">
    <location>
        <begin position="1"/>
        <end position="19"/>
    </location>
</feature>
<protein>
    <submittedName>
        <fullName evidence="2">Uncharacterized protein</fullName>
    </submittedName>
</protein>
<sequence>MKQFLSVVSILFIVQGIKSGEKYGSVIILSSSNATDVQSGPDIYIVKNVDDALELICMSNNSRSVVWVLPNIYRTEPRILMELMEVSKLTLNIC</sequence>
<evidence type="ECO:0000256" key="1">
    <source>
        <dbReference type="SAM" id="SignalP"/>
    </source>
</evidence>
<gene>
    <name evidence="2" type="ORF">GE061_000807</name>
</gene>
<evidence type="ECO:0000313" key="2">
    <source>
        <dbReference type="EMBL" id="KAF6216465.1"/>
    </source>
</evidence>
<keyword evidence="3" id="KW-1185">Reference proteome</keyword>
<dbReference type="Proteomes" id="UP000466442">
    <property type="component" value="Linkage Group LG1"/>
</dbReference>
<accession>A0A8S9YAC3</accession>
<name>A0A8S9YAC3_APOLU</name>
<proteinExistence type="predicted"/>
<dbReference type="EMBL" id="WIXP02000001">
    <property type="protein sequence ID" value="KAF6216465.1"/>
    <property type="molecule type" value="Genomic_DNA"/>
</dbReference>
<comment type="caution">
    <text evidence="2">The sequence shown here is derived from an EMBL/GenBank/DDBJ whole genome shotgun (WGS) entry which is preliminary data.</text>
</comment>